<dbReference type="AlphaFoldDB" id="A0A0A9D5A1"/>
<accession>A0A0A9D5A1</accession>
<proteinExistence type="predicted"/>
<protein>
    <submittedName>
        <fullName evidence="1">Uncharacterized protein</fullName>
    </submittedName>
</protein>
<evidence type="ECO:0000313" key="1">
    <source>
        <dbReference type="EMBL" id="JAD83764.1"/>
    </source>
</evidence>
<reference evidence="1" key="2">
    <citation type="journal article" date="2015" name="Data Brief">
        <title>Shoot transcriptome of the giant reed, Arundo donax.</title>
        <authorList>
            <person name="Barrero R.A."/>
            <person name="Guerrero F.D."/>
            <person name="Moolhuijzen P."/>
            <person name="Goolsby J.A."/>
            <person name="Tidwell J."/>
            <person name="Bellgard S.E."/>
            <person name="Bellgard M.I."/>
        </authorList>
    </citation>
    <scope>NUCLEOTIDE SEQUENCE</scope>
    <source>
        <tissue evidence="1">Shoot tissue taken approximately 20 cm above the soil surface</tissue>
    </source>
</reference>
<name>A0A0A9D5A1_ARUDO</name>
<organism evidence="1">
    <name type="scientific">Arundo donax</name>
    <name type="common">Giant reed</name>
    <name type="synonym">Donax arundinaceus</name>
    <dbReference type="NCBI Taxonomy" id="35708"/>
    <lineage>
        <taxon>Eukaryota</taxon>
        <taxon>Viridiplantae</taxon>
        <taxon>Streptophyta</taxon>
        <taxon>Embryophyta</taxon>
        <taxon>Tracheophyta</taxon>
        <taxon>Spermatophyta</taxon>
        <taxon>Magnoliopsida</taxon>
        <taxon>Liliopsida</taxon>
        <taxon>Poales</taxon>
        <taxon>Poaceae</taxon>
        <taxon>PACMAD clade</taxon>
        <taxon>Arundinoideae</taxon>
        <taxon>Arundineae</taxon>
        <taxon>Arundo</taxon>
    </lineage>
</organism>
<dbReference type="EMBL" id="GBRH01214131">
    <property type="protein sequence ID" value="JAD83764.1"/>
    <property type="molecule type" value="Transcribed_RNA"/>
</dbReference>
<sequence>MTTKQNLHNAECVYLITSMKARFCVYIFSSKEVTTTSALSPSIITEKPKKKKRTQLTCTFTRGEQIQHHHYQ</sequence>
<reference evidence="1" key="1">
    <citation type="submission" date="2014-09" db="EMBL/GenBank/DDBJ databases">
        <authorList>
            <person name="Magalhaes I.L.F."/>
            <person name="Oliveira U."/>
            <person name="Santos F.R."/>
            <person name="Vidigal T.H.D.A."/>
            <person name="Brescovit A.D."/>
            <person name="Santos A.J."/>
        </authorList>
    </citation>
    <scope>NUCLEOTIDE SEQUENCE</scope>
    <source>
        <tissue evidence="1">Shoot tissue taken approximately 20 cm above the soil surface</tissue>
    </source>
</reference>